<dbReference type="GeneID" id="57097554"/>
<evidence type="ECO:0000313" key="3">
    <source>
        <dbReference type="Proteomes" id="UP000222310"/>
    </source>
</evidence>
<accession>A0A9Q5ZAT1</accession>
<proteinExistence type="predicted"/>
<dbReference type="AlphaFoldDB" id="A0A9Q5ZAT1"/>
<comment type="caution">
    <text evidence="2">The sequence shown here is derived from an EMBL/GenBank/DDBJ whole genome shotgun (WGS) entry which is preliminary data.</text>
</comment>
<dbReference type="Pfam" id="PF13614">
    <property type="entry name" value="AAA_31"/>
    <property type="match status" value="1"/>
</dbReference>
<dbReference type="EMBL" id="LAHD01000056">
    <property type="protein sequence ID" value="PHK02307.1"/>
    <property type="molecule type" value="Genomic_DNA"/>
</dbReference>
<dbReference type="InterPro" id="IPR050678">
    <property type="entry name" value="DNA_Partitioning_ATPase"/>
</dbReference>
<organism evidence="2 3">
    <name type="scientific">Nostoc linckia z8</name>
    <dbReference type="NCBI Taxonomy" id="1628746"/>
    <lineage>
        <taxon>Bacteria</taxon>
        <taxon>Bacillati</taxon>
        <taxon>Cyanobacteriota</taxon>
        <taxon>Cyanophyceae</taxon>
        <taxon>Nostocales</taxon>
        <taxon>Nostocaceae</taxon>
        <taxon>Nostoc</taxon>
    </lineage>
</organism>
<reference evidence="2 3" key="1">
    <citation type="submission" date="2015-02" db="EMBL/GenBank/DDBJ databases">
        <title>Nostoc linckia genome annotation.</title>
        <authorList>
            <person name="Zhou Z."/>
        </authorList>
    </citation>
    <scope>NUCLEOTIDE SEQUENCE [LARGE SCALE GENOMIC DNA]</scope>
    <source>
        <strain evidence="3">z8</strain>
    </source>
</reference>
<protein>
    <submittedName>
        <fullName evidence="2">Plasmid partitioning protein ParA</fullName>
    </submittedName>
</protein>
<feature type="domain" description="AAA" evidence="1">
    <location>
        <begin position="4"/>
        <end position="181"/>
    </location>
</feature>
<dbReference type="InterPro" id="IPR027417">
    <property type="entry name" value="P-loop_NTPase"/>
</dbReference>
<gene>
    <name evidence="2" type="ORF">VF08_19330</name>
</gene>
<evidence type="ECO:0000259" key="1">
    <source>
        <dbReference type="Pfam" id="PF13614"/>
    </source>
</evidence>
<dbReference type="Gene3D" id="3.40.50.300">
    <property type="entry name" value="P-loop containing nucleotide triphosphate hydrolases"/>
    <property type="match status" value="1"/>
</dbReference>
<evidence type="ECO:0000313" key="2">
    <source>
        <dbReference type="EMBL" id="PHK02307.1"/>
    </source>
</evidence>
<dbReference type="PANTHER" id="PTHR13696">
    <property type="entry name" value="P-LOOP CONTAINING NUCLEOSIDE TRIPHOSPHATE HYDROLASE"/>
    <property type="match status" value="1"/>
</dbReference>
<dbReference type="RefSeq" id="WP_099070194.1">
    <property type="nucleotide sequence ID" value="NZ_LAHD01000056.1"/>
</dbReference>
<dbReference type="InterPro" id="IPR025669">
    <property type="entry name" value="AAA_dom"/>
</dbReference>
<dbReference type="Proteomes" id="UP000222310">
    <property type="component" value="Unassembled WGS sequence"/>
</dbReference>
<dbReference type="SUPFAM" id="SSF52540">
    <property type="entry name" value="P-loop containing nucleoside triphosphate hydrolases"/>
    <property type="match status" value="1"/>
</dbReference>
<dbReference type="CDD" id="cd02042">
    <property type="entry name" value="ParAB_family"/>
    <property type="match status" value="1"/>
</dbReference>
<dbReference type="PANTHER" id="PTHR13696:SF52">
    <property type="entry name" value="PARA FAMILY PROTEIN CT_582"/>
    <property type="match status" value="1"/>
</dbReference>
<sequence length="264" mass="29383">MLSTKIIATFNQSGGAAKTTITHNLGYHLAKKHRVLLVDMDPQASLTAFMGLGEVKLQTEQTIYGAIAEETPLYIWEKPIHGMHIVPTNIQLAGTEQKIFHDLTIDNRQRLKFVLSNVLDQYDYILIDCPPSLGILSIMSLVAASHVIIPVETQYKCYLGTNQLLETIARLKKGGHQKLQIACIIPTKYDNRNLQDTGILEEIKQQVEGRIHVTAPIPKSTAFPDATQAHLPLALHKKNHPAVSILEEITKYITQLSVTQGQSH</sequence>
<name>A0A9Q5ZAT1_NOSLI</name>